<gene>
    <name evidence="2" type="ORF">JQ619_00725</name>
</gene>
<accession>A0ABS5FZ23</accession>
<evidence type="ECO:0000259" key="1">
    <source>
        <dbReference type="PROSITE" id="PS51186"/>
    </source>
</evidence>
<dbReference type="InterPro" id="IPR016181">
    <property type="entry name" value="Acyl_CoA_acyltransferase"/>
</dbReference>
<dbReference type="SUPFAM" id="SSF55729">
    <property type="entry name" value="Acyl-CoA N-acyltransferases (Nat)"/>
    <property type="match status" value="1"/>
</dbReference>
<proteinExistence type="predicted"/>
<comment type="caution">
    <text evidence="2">The sequence shown here is derived from an EMBL/GenBank/DDBJ whole genome shotgun (WGS) entry which is preliminary data.</text>
</comment>
<evidence type="ECO:0000313" key="2">
    <source>
        <dbReference type="EMBL" id="MBR1134282.1"/>
    </source>
</evidence>
<dbReference type="CDD" id="cd04301">
    <property type="entry name" value="NAT_SF"/>
    <property type="match status" value="1"/>
</dbReference>
<sequence>MNLDIRDMTLDETAMVIDYFYSSTVEQLDLMGIDPTRMPTRPVWSHLFKSLYETPVAERAVLMVVWQLDGRPIGFSSCDRIVRGSHANMHLHVTAPELRGRGLGTACVSRSVDLYVERLELKRLFCEPHAYNTAPNRALQKAGFRYVKTYKTVPGPMNYHQAVTRWMIER</sequence>
<dbReference type="Proteomes" id="UP001314635">
    <property type="component" value="Unassembled WGS sequence"/>
</dbReference>
<dbReference type="PROSITE" id="PS51186">
    <property type="entry name" value="GNAT"/>
    <property type="match status" value="1"/>
</dbReference>
<feature type="domain" description="N-acetyltransferase" evidence="1">
    <location>
        <begin position="3"/>
        <end position="170"/>
    </location>
</feature>
<reference evidence="3" key="1">
    <citation type="journal article" date="2021" name="ISME J.">
        <title>Evolutionary origin and ecological implication of a unique nif island in free-living Bradyrhizobium lineages.</title>
        <authorList>
            <person name="Tao J."/>
        </authorList>
    </citation>
    <scope>NUCLEOTIDE SEQUENCE [LARGE SCALE GENOMIC DNA]</scope>
    <source>
        <strain evidence="3">SZCCT0094</strain>
    </source>
</reference>
<evidence type="ECO:0000313" key="3">
    <source>
        <dbReference type="Proteomes" id="UP001314635"/>
    </source>
</evidence>
<organism evidence="2 3">
    <name type="scientific">Bradyrhizobium denitrificans</name>
    <dbReference type="NCBI Taxonomy" id="2734912"/>
    <lineage>
        <taxon>Bacteria</taxon>
        <taxon>Pseudomonadati</taxon>
        <taxon>Pseudomonadota</taxon>
        <taxon>Alphaproteobacteria</taxon>
        <taxon>Hyphomicrobiales</taxon>
        <taxon>Nitrobacteraceae</taxon>
        <taxon>Bradyrhizobium</taxon>
    </lineage>
</organism>
<dbReference type="Gene3D" id="3.40.630.30">
    <property type="match status" value="1"/>
</dbReference>
<dbReference type="EMBL" id="JAFCLK010000001">
    <property type="protein sequence ID" value="MBR1134282.1"/>
    <property type="molecule type" value="Genomic_DNA"/>
</dbReference>
<name>A0ABS5FZ23_9BRAD</name>
<dbReference type="RefSeq" id="WP_012047369.1">
    <property type="nucleotide sequence ID" value="NZ_JABFDP010000004.1"/>
</dbReference>
<protein>
    <submittedName>
        <fullName evidence="2">GNAT family N-acetyltransferase</fullName>
    </submittedName>
</protein>
<keyword evidence="3" id="KW-1185">Reference proteome</keyword>
<dbReference type="InterPro" id="IPR000182">
    <property type="entry name" value="GNAT_dom"/>
</dbReference>
<dbReference type="Pfam" id="PF00583">
    <property type="entry name" value="Acetyltransf_1"/>
    <property type="match status" value="1"/>
</dbReference>